<keyword evidence="1" id="KW-1133">Transmembrane helix</keyword>
<dbReference type="RefSeq" id="WP_105541787.1">
    <property type="nucleotide sequence ID" value="NZ_JBBGZH010000001.1"/>
</dbReference>
<dbReference type="Proteomes" id="UP001375812">
    <property type="component" value="Unassembled WGS sequence"/>
</dbReference>
<keyword evidence="1" id="KW-0472">Membrane</keyword>
<protein>
    <submittedName>
        <fullName evidence="2">Uncharacterized protein</fullName>
    </submittedName>
</protein>
<proteinExistence type="predicted"/>
<comment type="caution">
    <text evidence="2">The sequence shown here is derived from an EMBL/GenBank/DDBJ whole genome shotgun (WGS) entry which is preliminary data.</text>
</comment>
<name>A0ABU8PCY3_9HYPH</name>
<evidence type="ECO:0000313" key="3">
    <source>
        <dbReference type="Proteomes" id="UP001375812"/>
    </source>
</evidence>
<sequence>MRRLADFGAASYKRNMISFSWWVAVLVIMSIYWPITVMVAAAIVMTAFMGTKSVGWRAAWTMLAILLVVPAIWFYSLA</sequence>
<accession>A0ABU8PCY3</accession>
<keyword evidence="3" id="KW-1185">Reference proteome</keyword>
<gene>
    <name evidence="2" type="ORF">WH297_05935</name>
</gene>
<reference evidence="2 3" key="1">
    <citation type="submission" date="2023-12" db="EMBL/GenBank/DDBJ databases">
        <title>Gut-associated functions are favored during microbiome assembly across C. elegans life.</title>
        <authorList>
            <person name="Zimmermann J."/>
        </authorList>
    </citation>
    <scope>NUCLEOTIDE SEQUENCE [LARGE SCALE GENOMIC DNA]</scope>
    <source>
        <strain evidence="2 3">MYb71</strain>
    </source>
</reference>
<keyword evidence="1" id="KW-0812">Transmembrane</keyword>
<organism evidence="2 3">
    <name type="scientific">Ochrobactrum vermis</name>
    <dbReference type="NCBI Taxonomy" id="1827297"/>
    <lineage>
        <taxon>Bacteria</taxon>
        <taxon>Pseudomonadati</taxon>
        <taxon>Pseudomonadota</taxon>
        <taxon>Alphaproteobacteria</taxon>
        <taxon>Hyphomicrobiales</taxon>
        <taxon>Brucellaceae</taxon>
        <taxon>Brucella/Ochrobactrum group</taxon>
        <taxon>Ochrobactrum</taxon>
    </lineage>
</organism>
<evidence type="ECO:0000256" key="1">
    <source>
        <dbReference type="SAM" id="Phobius"/>
    </source>
</evidence>
<dbReference type="EMBL" id="JBBGZH010000001">
    <property type="protein sequence ID" value="MEJ5019278.1"/>
    <property type="molecule type" value="Genomic_DNA"/>
</dbReference>
<feature type="transmembrane region" description="Helical" evidence="1">
    <location>
        <begin position="21"/>
        <end position="48"/>
    </location>
</feature>
<evidence type="ECO:0000313" key="2">
    <source>
        <dbReference type="EMBL" id="MEJ5019278.1"/>
    </source>
</evidence>
<feature type="transmembrane region" description="Helical" evidence="1">
    <location>
        <begin position="54"/>
        <end position="75"/>
    </location>
</feature>